<dbReference type="EMBL" id="CP134190">
    <property type="protein sequence ID" value="WPB06628.1"/>
    <property type="molecule type" value="Genomic_DNA"/>
</dbReference>
<proteinExistence type="predicted"/>
<dbReference type="Proteomes" id="UP001302367">
    <property type="component" value="Chromosome 7"/>
</dbReference>
<feature type="chain" id="PRO_5013680336" description="WSC domain-containing protein" evidence="7">
    <location>
        <begin position="18"/>
        <end position="423"/>
    </location>
</feature>
<evidence type="ECO:0000313" key="12">
    <source>
        <dbReference type="Proteomes" id="UP001302367"/>
    </source>
</evidence>
<evidence type="ECO:0000256" key="5">
    <source>
        <dbReference type="ARBA" id="ARBA00023136"/>
    </source>
</evidence>
<keyword evidence="2" id="KW-0812">Transmembrane</keyword>
<name>A0A2G5HHE9_CERBT</name>
<dbReference type="PANTHER" id="PTHR24269:SF16">
    <property type="entry name" value="PROTEIN SLG1"/>
    <property type="match status" value="1"/>
</dbReference>
<evidence type="ECO:0000313" key="9">
    <source>
        <dbReference type="EMBL" id="PIA91977.1"/>
    </source>
</evidence>
<organism evidence="9 11">
    <name type="scientific">Cercospora beticola</name>
    <name type="common">Sugarbeet leaf spot fungus</name>
    <dbReference type="NCBI Taxonomy" id="122368"/>
    <lineage>
        <taxon>Eukaryota</taxon>
        <taxon>Fungi</taxon>
        <taxon>Dikarya</taxon>
        <taxon>Ascomycota</taxon>
        <taxon>Pezizomycotina</taxon>
        <taxon>Dothideomycetes</taxon>
        <taxon>Dothideomycetidae</taxon>
        <taxon>Mycosphaerellales</taxon>
        <taxon>Mycosphaerellaceae</taxon>
        <taxon>Cercospora</taxon>
    </lineage>
</organism>
<evidence type="ECO:0000256" key="2">
    <source>
        <dbReference type="ARBA" id="ARBA00022692"/>
    </source>
</evidence>
<evidence type="ECO:0000256" key="6">
    <source>
        <dbReference type="ARBA" id="ARBA00023180"/>
    </source>
</evidence>
<comment type="subcellular location">
    <subcellularLocation>
        <location evidence="1">Membrane</location>
        <topology evidence="1">Single-pass membrane protein</topology>
    </subcellularLocation>
</comment>
<dbReference type="OrthoDB" id="2019572at2759"/>
<dbReference type="EMBL" id="LKMD01000106">
    <property type="protein sequence ID" value="PIA91977.1"/>
    <property type="molecule type" value="Genomic_DNA"/>
</dbReference>
<dbReference type="AlphaFoldDB" id="A0A2G5HHE9"/>
<sequence length="423" mass="44423">MQNRILQALLLLGIAAAQTPVQPCDVQQYSFAYCLSAQDLGPGNIGGGANSLEECANRCRFLGIFVDGMDRYFWIGSPAGSFNCECSPTIRAGADPVDPALCNRPCPGNHNQICGGVGVGSLYVQNCFNPNPNQAQVRGVGVIYNYAGCFEGQSIPGLQRPETASTLEECASFCGNFGAPVFGMAVGSTGPGVCSCGGVPGDRYQAADVRCTAPCTSNDEQRCGGTNGLNLYALPGVAVSTASRVCTSVTTTSTTTVTDTATATATVPERTVTSVCTQSTITATGKASTTTITVVPTKRYTSTCYRTTTKTVLSKCRPPKSRYARETGPLVARQDPETCTISNGQVTVTTTTTTVTPITVTATPPDVTVCSTSTVTVTKTPTSTVTKTNTKSPVKKYYTTTSMKTVTTTKYPKYAPTCKKKRY</sequence>
<evidence type="ECO:0000313" key="10">
    <source>
        <dbReference type="EMBL" id="WPB06628.1"/>
    </source>
</evidence>
<keyword evidence="12" id="KW-1185">Reference proteome</keyword>
<keyword evidence="5" id="KW-0472">Membrane</keyword>
<dbReference type="InterPro" id="IPR002889">
    <property type="entry name" value="WSC_carb-bd"/>
</dbReference>
<dbReference type="Pfam" id="PF01822">
    <property type="entry name" value="WSC"/>
    <property type="match status" value="1"/>
</dbReference>
<evidence type="ECO:0000259" key="8">
    <source>
        <dbReference type="PROSITE" id="PS51212"/>
    </source>
</evidence>
<evidence type="ECO:0000256" key="4">
    <source>
        <dbReference type="ARBA" id="ARBA00022989"/>
    </source>
</evidence>
<evidence type="ECO:0000256" key="7">
    <source>
        <dbReference type="SAM" id="SignalP"/>
    </source>
</evidence>
<feature type="domain" description="WSC" evidence="8">
    <location>
        <begin position="143"/>
        <end position="235"/>
    </location>
</feature>
<feature type="signal peptide" evidence="7">
    <location>
        <begin position="1"/>
        <end position="17"/>
    </location>
</feature>
<accession>A0A2G5HHE9</accession>
<evidence type="ECO:0000256" key="3">
    <source>
        <dbReference type="ARBA" id="ARBA00022729"/>
    </source>
</evidence>
<dbReference type="InterPro" id="IPR051836">
    <property type="entry name" value="Kremen_rcpt"/>
</dbReference>
<dbReference type="GO" id="GO:0005886">
    <property type="term" value="C:plasma membrane"/>
    <property type="evidence" value="ECO:0007669"/>
    <property type="project" value="TreeGrafter"/>
</dbReference>
<protein>
    <recommendedName>
        <fullName evidence="8">WSC domain-containing protein</fullName>
    </recommendedName>
</protein>
<reference evidence="9 11" key="1">
    <citation type="submission" date="2015-10" db="EMBL/GenBank/DDBJ databases">
        <title>The cercosporin biosynthetic gene cluster was horizontally transferred to several fungal lineages and shown to be expanded in Cercospora beticola based on microsynteny with recipient genomes.</title>
        <authorList>
            <person name="De Jonge R."/>
            <person name="Ebert M.K."/>
            <person name="Suttle J.C."/>
            <person name="Jurick Ii W.M."/>
            <person name="Secor G.A."/>
            <person name="Thomma B.P."/>
            <person name="Van De Peer Y."/>
            <person name="Bolton M.D."/>
        </authorList>
    </citation>
    <scope>NUCLEOTIDE SEQUENCE [LARGE SCALE GENOMIC DNA]</scope>
    <source>
        <strain evidence="9 11">09-40</strain>
    </source>
</reference>
<keyword evidence="3 7" id="KW-0732">Signal</keyword>
<reference evidence="10 12" key="2">
    <citation type="submission" date="2023-09" db="EMBL/GenBank/DDBJ databases">
        <title>Complete-Gapless Cercospora beticola genome.</title>
        <authorList>
            <person name="Wyatt N.A."/>
            <person name="Spanner R.E."/>
            <person name="Bolton M.D."/>
        </authorList>
    </citation>
    <scope>NUCLEOTIDE SEQUENCE [LARGE SCALE GENOMIC DNA]</scope>
    <source>
        <strain evidence="10">Cb09-40</strain>
    </source>
</reference>
<gene>
    <name evidence="9" type="ORF">CB0940_09090</name>
    <name evidence="10" type="ORF">RHO25_011285</name>
</gene>
<keyword evidence="6" id="KW-0325">Glycoprotein</keyword>
<dbReference type="PANTHER" id="PTHR24269">
    <property type="entry name" value="KREMEN PROTEIN"/>
    <property type="match status" value="1"/>
</dbReference>
<keyword evidence="4" id="KW-1133">Transmembrane helix</keyword>
<evidence type="ECO:0000313" key="11">
    <source>
        <dbReference type="Proteomes" id="UP000230605"/>
    </source>
</evidence>
<evidence type="ECO:0000256" key="1">
    <source>
        <dbReference type="ARBA" id="ARBA00004167"/>
    </source>
</evidence>
<dbReference type="PROSITE" id="PS51212">
    <property type="entry name" value="WSC"/>
    <property type="match status" value="1"/>
</dbReference>
<dbReference type="Proteomes" id="UP000230605">
    <property type="component" value="Chromosome 7"/>
</dbReference>